<dbReference type="Pfam" id="PF02784">
    <property type="entry name" value="Orn_Arg_deC_N"/>
    <property type="match status" value="1"/>
</dbReference>
<dbReference type="InterPro" id="IPR029066">
    <property type="entry name" value="PLP-binding_barrel"/>
</dbReference>
<dbReference type="SUPFAM" id="SSF50621">
    <property type="entry name" value="Alanine racemase C-terminal domain-like"/>
    <property type="match status" value="1"/>
</dbReference>
<dbReference type="GO" id="GO:0004586">
    <property type="term" value="F:ornithine decarboxylase activity"/>
    <property type="evidence" value="ECO:0007669"/>
    <property type="project" value="TreeGrafter"/>
</dbReference>
<evidence type="ECO:0000256" key="4">
    <source>
        <dbReference type="ARBA" id="ARBA00023239"/>
    </source>
</evidence>
<dbReference type="GO" id="GO:0005737">
    <property type="term" value="C:cytoplasm"/>
    <property type="evidence" value="ECO:0007669"/>
    <property type="project" value="TreeGrafter"/>
</dbReference>
<dbReference type="Gene3D" id="2.40.37.10">
    <property type="entry name" value="Lyase, Ornithine Decarboxylase, Chain A, domain 1"/>
    <property type="match status" value="1"/>
</dbReference>
<evidence type="ECO:0000256" key="1">
    <source>
        <dbReference type="ARBA" id="ARBA00001933"/>
    </source>
</evidence>
<proteinExistence type="inferred from homology"/>
<sequence>MSLYTLDEIHRLLSGVRIEQTPFLILDETRLRVNARRFRAAFPGSRVLFSVKANNHPQVLRLFADEGIDFDVASWGEIEILAAAGVPVERMIFSAPTKIPRHILQAHQFGVRVFAFDSALELEKLARLAPGALLMARMAVDNEGSYWPLERKFGIQPEEGLNLLDYAVELGLKPYGLTFHVGSQNSDPLAWIRAMERLRPLFESLIQKGLALACINIGGGFPSQFDRPVPTVEEIAREILSRWQDWFGSQTQLWVEPGRGLVGDAGVMVTSVINRARRNGQEWLYVDAGVFHGLIEGLEMFHFPYNILSEKPDEELIPFTISGPTCDSADVIRSEVYLPASLTLGDRLYIFPAGAYTNSLEHYNGLSFAPVILTNAKAQEGV</sequence>
<dbReference type="CDD" id="cd00622">
    <property type="entry name" value="PLPDE_III_ODC"/>
    <property type="match status" value="1"/>
</dbReference>
<dbReference type="InterPro" id="IPR000183">
    <property type="entry name" value="Orn/DAP/Arg_de-COase"/>
</dbReference>
<dbReference type="EMBL" id="DSXR01000101">
    <property type="protein sequence ID" value="HGS87978.1"/>
    <property type="molecule type" value="Genomic_DNA"/>
</dbReference>
<evidence type="ECO:0000259" key="6">
    <source>
        <dbReference type="Pfam" id="PF02784"/>
    </source>
</evidence>
<comment type="caution">
    <text evidence="7">The sequence shown here is derived from an EMBL/GenBank/DDBJ whole genome shotgun (WGS) entry which is preliminary data.</text>
</comment>
<dbReference type="InterPro" id="IPR022644">
    <property type="entry name" value="De-COase2_N"/>
</dbReference>
<evidence type="ECO:0000256" key="3">
    <source>
        <dbReference type="ARBA" id="ARBA00022898"/>
    </source>
</evidence>
<accession>A0A7C4L0M8</accession>
<dbReference type="PRINTS" id="PR01182">
    <property type="entry name" value="ORNDCRBXLASE"/>
</dbReference>
<gene>
    <name evidence="7" type="ORF">ENT17_10205</name>
</gene>
<evidence type="ECO:0000256" key="5">
    <source>
        <dbReference type="PIRSR" id="PIRSR600183-50"/>
    </source>
</evidence>
<feature type="modified residue" description="N6-(pyridoxal phosphate)lysine" evidence="5">
    <location>
        <position position="52"/>
    </location>
</feature>
<dbReference type="InterPro" id="IPR009006">
    <property type="entry name" value="Ala_racemase/Decarboxylase_C"/>
</dbReference>
<feature type="domain" description="Orn/DAP/Arg decarboxylase 2 N-terminal" evidence="6">
    <location>
        <begin position="32"/>
        <end position="262"/>
    </location>
</feature>
<dbReference type="Gene3D" id="3.20.20.10">
    <property type="entry name" value="Alanine racemase"/>
    <property type="match status" value="1"/>
</dbReference>
<dbReference type="PANTHER" id="PTHR11482">
    <property type="entry name" value="ARGININE/DIAMINOPIMELATE/ORNITHINE DECARBOXYLASE"/>
    <property type="match status" value="1"/>
</dbReference>
<dbReference type="SUPFAM" id="SSF51419">
    <property type="entry name" value="PLP-binding barrel"/>
    <property type="match status" value="1"/>
</dbReference>
<dbReference type="PRINTS" id="PR01179">
    <property type="entry name" value="ODADCRBXLASE"/>
</dbReference>
<organism evidence="7">
    <name type="scientific">Bellilinea caldifistulae</name>
    <dbReference type="NCBI Taxonomy" id="360411"/>
    <lineage>
        <taxon>Bacteria</taxon>
        <taxon>Bacillati</taxon>
        <taxon>Chloroflexota</taxon>
        <taxon>Anaerolineae</taxon>
        <taxon>Anaerolineales</taxon>
        <taxon>Anaerolineaceae</taxon>
        <taxon>Bellilinea</taxon>
    </lineage>
</organism>
<evidence type="ECO:0000256" key="2">
    <source>
        <dbReference type="ARBA" id="ARBA00008872"/>
    </source>
</evidence>
<reference evidence="7" key="1">
    <citation type="journal article" date="2020" name="mSystems">
        <title>Genome- and Community-Level Interaction Insights into Carbon Utilization and Element Cycling Functions of Hydrothermarchaeota in Hydrothermal Sediment.</title>
        <authorList>
            <person name="Zhou Z."/>
            <person name="Liu Y."/>
            <person name="Xu W."/>
            <person name="Pan J."/>
            <person name="Luo Z.H."/>
            <person name="Li M."/>
        </authorList>
    </citation>
    <scope>NUCLEOTIDE SEQUENCE [LARGE SCALE GENOMIC DNA]</scope>
    <source>
        <strain evidence="7">SpSt-556</strain>
    </source>
</reference>
<keyword evidence="4" id="KW-0456">Lyase</keyword>
<dbReference type="FunFam" id="3.20.20.10:FF:000008">
    <property type="entry name" value="Ornithine decarboxylase"/>
    <property type="match status" value="1"/>
</dbReference>
<dbReference type="PANTHER" id="PTHR11482:SF6">
    <property type="entry name" value="ORNITHINE DECARBOXYLASE 1-RELATED"/>
    <property type="match status" value="1"/>
</dbReference>
<name>A0A7C4L0M8_9CHLR</name>
<protein>
    <submittedName>
        <fullName evidence="7">Type III PLP-dependent enzyme</fullName>
    </submittedName>
</protein>
<keyword evidence="3 5" id="KW-0663">Pyridoxal phosphate</keyword>
<feature type="active site" description="Proton donor" evidence="5">
    <location>
        <position position="326"/>
    </location>
</feature>
<comment type="cofactor">
    <cofactor evidence="1 5">
        <name>pyridoxal 5'-phosphate</name>
        <dbReference type="ChEBI" id="CHEBI:597326"/>
    </cofactor>
</comment>
<dbReference type="GO" id="GO:0033387">
    <property type="term" value="P:putrescine biosynthetic process from arginine, via ornithine"/>
    <property type="evidence" value="ECO:0007669"/>
    <property type="project" value="TreeGrafter"/>
</dbReference>
<dbReference type="InterPro" id="IPR002433">
    <property type="entry name" value="Orn_de-COase"/>
</dbReference>
<evidence type="ECO:0000313" key="7">
    <source>
        <dbReference type="EMBL" id="HGS87978.1"/>
    </source>
</evidence>
<dbReference type="AlphaFoldDB" id="A0A7C4L0M8"/>
<comment type="similarity">
    <text evidence="2">Belongs to the Orn/Lys/Arg decarboxylase class-II family.</text>
</comment>